<reference evidence="4" key="1">
    <citation type="submission" date="2019-08" db="EMBL/GenBank/DDBJ databases">
        <authorList>
            <person name="Kucharzyk K."/>
            <person name="Murdoch R.W."/>
            <person name="Higgins S."/>
            <person name="Loffler F."/>
        </authorList>
    </citation>
    <scope>NUCLEOTIDE SEQUENCE</scope>
</reference>
<dbReference type="AlphaFoldDB" id="A0A645GHQ2"/>
<dbReference type="EC" id="2.1.1.-" evidence="4"/>
<dbReference type="InterPro" id="IPR041698">
    <property type="entry name" value="Methyltransf_25"/>
</dbReference>
<protein>
    <submittedName>
        <fullName evidence="4">Putative methyltransferase</fullName>
        <ecNumber evidence="4">2.1.1.-</ecNumber>
    </submittedName>
</protein>
<evidence type="ECO:0000256" key="2">
    <source>
        <dbReference type="ARBA" id="ARBA00022679"/>
    </source>
</evidence>
<sequence length="205" mass="23473">MLDNKGFDLWSKNYDKSVNLSEENDKYPFAGYRDLLGTIYSKIRCGQGKKVLDIGIGTGVLAKRLYDDGYEITGIDFSKNMLTVVKEKMPNAFLVEHDFSQGYPEQLAKEKFDAIVCTYAIHHLDDDQKVIFINELQNHLNENGSIYIGDVAFERVDECEQCKIENAECWDYDEIYPVLETLASRVKNISFLRISHCAGIFIISK</sequence>
<evidence type="ECO:0000313" key="4">
    <source>
        <dbReference type="EMBL" id="MPN26468.1"/>
    </source>
</evidence>
<keyword evidence="1 4" id="KW-0489">Methyltransferase</keyword>
<organism evidence="4">
    <name type="scientific">bioreactor metagenome</name>
    <dbReference type="NCBI Taxonomy" id="1076179"/>
    <lineage>
        <taxon>unclassified sequences</taxon>
        <taxon>metagenomes</taxon>
        <taxon>ecological metagenomes</taxon>
    </lineage>
</organism>
<evidence type="ECO:0000256" key="1">
    <source>
        <dbReference type="ARBA" id="ARBA00022603"/>
    </source>
</evidence>
<keyword evidence="2 4" id="KW-0808">Transferase</keyword>
<accession>A0A645GHQ2</accession>
<proteinExistence type="predicted"/>
<dbReference type="Pfam" id="PF13649">
    <property type="entry name" value="Methyltransf_25"/>
    <property type="match status" value="1"/>
</dbReference>
<feature type="domain" description="Methyltransferase" evidence="3">
    <location>
        <begin position="51"/>
        <end position="144"/>
    </location>
</feature>
<dbReference type="GO" id="GO:0032259">
    <property type="term" value="P:methylation"/>
    <property type="evidence" value="ECO:0007669"/>
    <property type="project" value="UniProtKB-KW"/>
</dbReference>
<dbReference type="PANTHER" id="PTHR43861:SF1">
    <property type="entry name" value="TRANS-ACONITATE 2-METHYLTRANSFERASE"/>
    <property type="match status" value="1"/>
</dbReference>
<comment type="caution">
    <text evidence="4">The sequence shown here is derived from an EMBL/GenBank/DDBJ whole genome shotgun (WGS) entry which is preliminary data.</text>
</comment>
<dbReference type="CDD" id="cd02440">
    <property type="entry name" value="AdoMet_MTases"/>
    <property type="match status" value="1"/>
</dbReference>
<dbReference type="InterPro" id="IPR029063">
    <property type="entry name" value="SAM-dependent_MTases_sf"/>
</dbReference>
<dbReference type="GO" id="GO:0008168">
    <property type="term" value="F:methyltransferase activity"/>
    <property type="evidence" value="ECO:0007669"/>
    <property type="project" value="UniProtKB-KW"/>
</dbReference>
<dbReference type="EMBL" id="VSSQ01076007">
    <property type="protein sequence ID" value="MPN26468.1"/>
    <property type="molecule type" value="Genomic_DNA"/>
</dbReference>
<name>A0A645GHQ2_9ZZZZ</name>
<evidence type="ECO:0000259" key="3">
    <source>
        <dbReference type="Pfam" id="PF13649"/>
    </source>
</evidence>
<dbReference type="PANTHER" id="PTHR43861">
    <property type="entry name" value="TRANS-ACONITATE 2-METHYLTRANSFERASE-RELATED"/>
    <property type="match status" value="1"/>
</dbReference>
<gene>
    <name evidence="4" type="ORF">SDC9_173893</name>
</gene>
<dbReference type="SUPFAM" id="SSF53335">
    <property type="entry name" value="S-adenosyl-L-methionine-dependent methyltransferases"/>
    <property type="match status" value="1"/>
</dbReference>
<dbReference type="Gene3D" id="3.40.50.150">
    <property type="entry name" value="Vaccinia Virus protein VP39"/>
    <property type="match status" value="1"/>
</dbReference>